<evidence type="ECO:0000256" key="5">
    <source>
        <dbReference type="ARBA" id="ARBA00022832"/>
    </source>
</evidence>
<reference evidence="11 12" key="1">
    <citation type="journal article" date="2020" name="BMC Genomics">
        <title>Intraspecific diversification of the crop wild relative Brassica cretica Lam. using demographic model selection.</title>
        <authorList>
            <person name="Kioukis A."/>
            <person name="Michalopoulou V.A."/>
            <person name="Briers L."/>
            <person name="Pirintsos S."/>
            <person name="Studholme D.J."/>
            <person name="Pavlidis P."/>
            <person name="Sarris P.F."/>
        </authorList>
    </citation>
    <scope>NUCLEOTIDE SEQUENCE [LARGE SCALE GENOMIC DNA]</scope>
    <source>
        <strain evidence="12">cv. PFS-1207/04</strain>
    </source>
</reference>
<dbReference type="Proteomes" id="UP000266723">
    <property type="component" value="Unassembled WGS sequence"/>
</dbReference>
<comment type="similarity">
    <text evidence="3">Belongs to the fatty acid desaturase type 1 family.</text>
</comment>
<keyword evidence="5" id="KW-0276">Fatty acid metabolism</keyword>
<evidence type="ECO:0000256" key="7">
    <source>
        <dbReference type="ARBA" id="ARBA00023098"/>
    </source>
</evidence>
<evidence type="ECO:0000256" key="4">
    <source>
        <dbReference type="ARBA" id="ARBA00022516"/>
    </source>
</evidence>
<dbReference type="InterPro" id="IPR021863">
    <property type="entry name" value="FAS_N"/>
</dbReference>
<dbReference type="InterPro" id="IPR012171">
    <property type="entry name" value="Fatty_acid_desaturase"/>
</dbReference>
<feature type="domain" description="Fatty acid desaturase N-terminal" evidence="10">
    <location>
        <begin position="25"/>
        <end position="64"/>
    </location>
</feature>
<keyword evidence="7" id="KW-0443">Lipid metabolism</keyword>
<keyword evidence="12" id="KW-1185">Reference proteome</keyword>
<evidence type="ECO:0000256" key="6">
    <source>
        <dbReference type="ARBA" id="ARBA00023002"/>
    </source>
</evidence>
<sequence length="131" mass="14723">MGAGGRMQVYPPSNSPETNTLKRVPCETPPFTLGDLKKAIPPHCFKRSIPCSFSYLLFDILVSSSLYHLSTAYFPLLLLSLSSSTAMNLAPSFFKRSFTFTQNVGRRSESIRFIETQLQTFVISQLYETLV</sequence>
<keyword evidence="4" id="KW-0444">Lipid biosynthesis</keyword>
<dbReference type="EMBL" id="QGKV02000649">
    <property type="protein sequence ID" value="KAF3582633.1"/>
    <property type="molecule type" value="Genomic_DNA"/>
</dbReference>
<feature type="compositionally biased region" description="Polar residues" evidence="9">
    <location>
        <begin position="11"/>
        <end position="21"/>
    </location>
</feature>
<name>A0ABQ7DX37_BRACR</name>
<evidence type="ECO:0000256" key="9">
    <source>
        <dbReference type="SAM" id="MobiDB-lite"/>
    </source>
</evidence>
<dbReference type="PANTHER" id="PTHR32100">
    <property type="entry name" value="OMEGA-6 FATTY ACID DESATURASE, CHLOROPLASTIC"/>
    <property type="match status" value="1"/>
</dbReference>
<evidence type="ECO:0000313" key="11">
    <source>
        <dbReference type="EMBL" id="KAF3582633.1"/>
    </source>
</evidence>
<evidence type="ECO:0000256" key="1">
    <source>
        <dbReference type="ARBA" id="ARBA00004370"/>
    </source>
</evidence>
<accession>A0ABQ7DX37</accession>
<evidence type="ECO:0000256" key="2">
    <source>
        <dbReference type="ARBA" id="ARBA00005105"/>
    </source>
</evidence>
<evidence type="ECO:0000313" key="12">
    <source>
        <dbReference type="Proteomes" id="UP000266723"/>
    </source>
</evidence>
<comment type="subcellular location">
    <subcellularLocation>
        <location evidence="1">Membrane</location>
    </subcellularLocation>
</comment>
<evidence type="ECO:0000259" key="10">
    <source>
        <dbReference type="Pfam" id="PF11960"/>
    </source>
</evidence>
<proteinExistence type="inferred from homology"/>
<dbReference type="Pfam" id="PF11960">
    <property type="entry name" value="DUF3474"/>
    <property type="match status" value="1"/>
</dbReference>
<keyword evidence="8" id="KW-0275">Fatty acid biosynthesis</keyword>
<protein>
    <recommendedName>
        <fullName evidence="10">Fatty acid desaturase N-terminal domain-containing protein</fullName>
    </recommendedName>
</protein>
<evidence type="ECO:0000256" key="8">
    <source>
        <dbReference type="ARBA" id="ARBA00023160"/>
    </source>
</evidence>
<comment type="caution">
    <text evidence="11">The sequence shown here is derived from an EMBL/GenBank/DDBJ whole genome shotgun (WGS) entry which is preliminary data.</text>
</comment>
<organism evidence="11 12">
    <name type="scientific">Brassica cretica</name>
    <name type="common">Mustard</name>
    <dbReference type="NCBI Taxonomy" id="69181"/>
    <lineage>
        <taxon>Eukaryota</taxon>
        <taxon>Viridiplantae</taxon>
        <taxon>Streptophyta</taxon>
        <taxon>Embryophyta</taxon>
        <taxon>Tracheophyta</taxon>
        <taxon>Spermatophyta</taxon>
        <taxon>Magnoliopsida</taxon>
        <taxon>eudicotyledons</taxon>
        <taxon>Gunneridae</taxon>
        <taxon>Pentapetalae</taxon>
        <taxon>rosids</taxon>
        <taxon>malvids</taxon>
        <taxon>Brassicales</taxon>
        <taxon>Brassicaceae</taxon>
        <taxon>Brassiceae</taxon>
        <taxon>Brassica</taxon>
    </lineage>
</organism>
<comment type="pathway">
    <text evidence="2">Lipid metabolism; polyunsaturated fatty acid biosynthesis.</text>
</comment>
<feature type="region of interest" description="Disordered" evidence="9">
    <location>
        <begin position="1"/>
        <end position="22"/>
    </location>
</feature>
<keyword evidence="6" id="KW-0560">Oxidoreductase</keyword>
<evidence type="ECO:0000256" key="3">
    <source>
        <dbReference type="ARBA" id="ARBA00009295"/>
    </source>
</evidence>
<gene>
    <name evidence="11" type="ORF">DY000_02033979</name>
</gene>